<name>A0A7K4FJS7_9ARCH</name>
<protein>
    <submittedName>
        <fullName evidence="8">MFS transporter</fullName>
    </submittedName>
</protein>
<evidence type="ECO:0000313" key="9">
    <source>
        <dbReference type="Proteomes" id="UP000546917"/>
    </source>
</evidence>
<comment type="caution">
    <text evidence="8">The sequence shown here is derived from an EMBL/GenBank/DDBJ whole genome shotgun (WGS) entry which is preliminary data.</text>
</comment>
<evidence type="ECO:0000256" key="4">
    <source>
        <dbReference type="ARBA" id="ARBA00022989"/>
    </source>
</evidence>
<feature type="transmembrane region" description="Helical" evidence="6">
    <location>
        <begin position="62"/>
        <end position="88"/>
    </location>
</feature>
<dbReference type="PANTHER" id="PTHR43124:SF3">
    <property type="entry name" value="CHLORAMPHENICOL EFFLUX PUMP RV0191"/>
    <property type="match status" value="1"/>
</dbReference>
<feature type="transmembrane region" description="Helical" evidence="6">
    <location>
        <begin position="22"/>
        <end position="42"/>
    </location>
</feature>
<proteinExistence type="predicted"/>
<evidence type="ECO:0000259" key="7">
    <source>
        <dbReference type="PROSITE" id="PS50850"/>
    </source>
</evidence>
<feature type="transmembrane region" description="Helical" evidence="6">
    <location>
        <begin position="381"/>
        <end position="398"/>
    </location>
</feature>
<keyword evidence="4 6" id="KW-1133">Transmembrane helix</keyword>
<accession>A0A7K4FJS7</accession>
<dbReference type="InterPro" id="IPR020846">
    <property type="entry name" value="MFS_dom"/>
</dbReference>
<dbReference type="SUPFAM" id="SSF103473">
    <property type="entry name" value="MFS general substrate transporter"/>
    <property type="match status" value="1"/>
</dbReference>
<dbReference type="PROSITE" id="PS00216">
    <property type="entry name" value="SUGAR_TRANSPORT_1"/>
    <property type="match status" value="1"/>
</dbReference>
<dbReference type="InterPro" id="IPR050189">
    <property type="entry name" value="MFS_Efflux_Transporters"/>
</dbReference>
<gene>
    <name evidence="8" type="ORF">HLB00_00420</name>
</gene>
<feature type="transmembrane region" description="Helical" evidence="6">
    <location>
        <begin position="290"/>
        <end position="310"/>
    </location>
</feature>
<feature type="transmembrane region" description="Helical" evidence="6">
    <location>
        <begin position="263"/>
        <end position="283"/>
    </location>
</feature>
<sequence length="418" mass="45199">MDSIFKLGFQKKETVRQAAGESLARFIIIAIVAGLPAFLEGFDGEIYSFGSTYIVPSLTGPLYLSIGLILTGYAIGIAIFSLVGGYLFDRYSVKNTVILSVLVFSAFTIMTGFVTTTPELFIARLGVGVGVGIFQPAGVALLGDIFYETRGRAVSVWATFFSIGLFASPYLIEPFLPAFRLPFEISGALAIIILALVIMVIPVTFKKEKPTTKLNIRNVFNRNIILLSISVFFFGIALFAGYLGYFSDYLIKGLLISKGNAAIIASMAGAGGFIMAFPIGYTADKIGRKYMVIITSLLIAFGSLGMFFLFTSFAGLIVSTFIFGAGWGVYVDLLVALGQDSVEDRIVGTISGFLFFIFNVGTIIGGPLYEALLSEGFKKTSLLSVIIPAFLAVLFVVFTKKMTKSTIEEHPEFEKQAS</sequence>
<dbReference type="InterPro" id="IPR011701">
    <property type="entry name" value="MFS"/>
</dbReference>
<dbReference type="EMBL" id="JABGBP010000012">
    <property type="protein sequence ID" value="NOL59303.1"/>
    <property type="molecule type" value="Genomic_DNA"/>
</dbReference>
<evidence type="ECO:0000256" key="1">
    <source>
        <dbReference type="ARBA" id="ARBA00004651"/>
    </source>
</evidence>
<organism evidence="8 9">
    <name type="scientific">Ferroplasma acidiphilum</name>
    <dbReference type="NCBI Taxonomy" id="74969"/>
    <lineage>
        <taxon>Archaea</taxon>
        <taxon>Methanobacteriati</taxon>
        <taxon>Thermoplasmatota</taxon>
        <taxon>Thermoplasmata</taxon>
        <taxon>Thermoplasmatales</taxon>
        <taxon>Ferroplasmaceae</taxon>
        <taxon>Ferroplasma</taxon>
    </lineage>
</organism>
<keyword evidence="2" id="KW-1003">Cell membrane</keyword>
<feature type="transmembrane region" description="Helical" evidence="6">
    <location>
        <begin position="95"/>
        <end position="115"/>
    </location>
</feature>
<evidence type="ECO:0000313" key="8">
    <source>
        <dbReference type="EMBL" id="NOL59303.1"/>
    </source>
</evidence>
<dbReference type="GO" id="GO:0005886">
    <property type="term" value="C:plasma membrane"/>
    <property type="evidence" value="ECO:0007669"/>
    <property type="project" value="UniProtKB-SubCell"/>
</dbReference>
<dbReference type="RefSeq" id="WP_009886813.1">
    <property type="nucleotide sequence ID" value="NZ_JABGBP010000012.1"/>
</dbReference>
<feature type="transmembrane region" description="Helical" evidence="6">
    <location>
        <begin position="184"/>
        <end position="203"/>
    </location>
</feature>
<dbReference type="PROSITE" id="PS50850">
    <property type="entry name" value="MFS"/>
    <property type="match status" value="1"/>
</dbReference>
<feature type="transmembrane region" description="Helical" evidence="6">
    <location>
        <begin position="121"/>
        <end position="142"/>
    </location>
</feature>
<evidence type="ECO:0000256" key="6">
    <source>
        <dbReference type="SAM" id="Phobius"/>
    </source>
</evidence>
<evidence type="ECO:0000256" key="5">
    <source>
        <dbReference type="ARBA" id="ARBA00023136"/>
    </source>
</evidence>
<dbReference type="InterPro" id="IPR036259">
    <property type="entry name" value="MFS_trans_sf"/>
</dbReference>
<feature type="transmembrane region" description="Helical" evidence="6">
    <location>
        <begin position="224"/>
        <end position="243"/>
    </location>
</feature>
<comment type="subcellular location">
    <subcellularLocation>
        <location evidence="1">Cell membrane</location>
        <topology evidence="1">Multi-pass membrane protein</topology>
    </subcellularLocation>
</comment>
<dbReference type="Proteomes" id="UP000546917">
    <property type="component" value="Unassembled WGS sequence"/>
</dbReference>
<dbReference type="GeneID" id="16024944"/>
<evidence type="ECO:0000256" key="2">
    <source>
        <dbReference type="ARBA" id="ARBA00022475"/>
    </source>
</evidence>
<evidence type="ECO:0000256" key="3">
    <source>
        <dbReference type="ARBA" id="ARBA00022692"/>
    </source>
</evidence>
<dbReference type="Pfam" id="PF07690">
    <property type="entry name" value="MFS_1"/>
    <property type="match status" value="1"/>
</dbReference>
<keyword evidence="5 6" id="KW-0472">Membrane</keyword>
<dbReference type="Gene3D" id="1.20.1250.20">
    <property type="entry name" value="MFS general substrate transporter like domains"/>
    <property type="match status" value="2"/>
</dbReference>
<feature type="transmembrane region" description="Helical" evidence="6">
    <location>
        <begin position="154"/>
        <end position="172"/>
    </location>
</feature>
<feature type="transmembrane region" description="Helical" evidence="6">
    <location>
        <begin position="349"/>
        <end position="369"/>
    </location>
</feature>
<feature type="domain" description="Major facilitator superfamily (MFS) profile" evidence="7">
    <location>
        <begin position="29"/>
        <end position="404"/>
    </location>
</feature>
<dbReference type="AlphaFoldDB" id="A0A7K4FJS7"/>
<feature type="transmembrane region" description="Helical" evidence="6">
    <location>
        <begin position="316"/>
        <end position="337"/>
    </location>
</feature>
<dbReference type="PANTHER" id="PTHR43124">
    <property type="entry name" value="PURINE EFFLUX PUMP PBUE"/>
    <property type="match status" value="1"/>
</dbReference>
<dbReference type="InterPro" id="IPR005829">
    <property type="entry name" value="Sugar_transporter_CS"/>
</dbReference>
<reference evidence="8 9" key="1">
    <citation type="submission" date="2020-05" db="EMBL/GenBank/DDBJ databases">
        <authorList>
            <person name="Zhang R."/>
        </authorList>
    </citation>
    <scope>NUCLEOTIDE SEQUENCE [LARGE SCALE GENOMIC DNA]</scope>
    <source>
        <strain evidence="8 9">DSM 28986</strain>
    </source>
</reference>
<dbReference type="GO" id="GO:0022857">
    <property type="term" value="F:transmembrane transporter activity"/>
    <property type="evidence" value="ECO:0007669"/>
    <property type="project" value="InterPro"/>
</dbReference>
<keyword evidence="3 6" id="KW-0812">Transmembrane</keyword>